<reference evidence="1" key="1">
    <citation type="submission" date="2023-03" db="EMBL/GenBank/DDBJ databases">
        <title>Massive genome expansion in bonnet fungi (Mycena s.s.) driven by repeated elements and novel gene families across ecological guilds.</title>
        <authorList>
            <consortium name="Lawrence Berkeley National Laboratory"/>
            <person name="Harder C.B."/>
            <person name="Miyauchi S."/>
            <person name="Viragh M."/>
            <person name="Kuo A."/>
            <person name="Thoen E."/>
            <person name="Andreopoulos B."/>
            <person name="Lu D."/>
            <person name="Skrede I."/>
            <person name="Drula E."/>
            <person name="Henrissat B."/>
            <person name="Morin E."/>
            <person name="Kohler A."/>
            <person name="Barry K."/>
            <person name="LaButti K."/>
            <person name="Morin E."/>
            <person name="Salamov A."/>
            <person name="Lipzen A."/>
            <person name="Mereny Z."/>
            <person name="Hegedus B."/>
            <person name="Baldrian P."/>
            <person name="Stursova M."/>
            <person name="Weitz H."/>
            <person name="Taylor A."/>
            <person name="Grigoriev I.V."/>
            <person name="Nagy L.G."/>
            <person name="Martin F."/>
            <person name="Kauserud H."/>
        </authorList>
    </citation>
    <scope>NUCLEOTIDE SEQUENCE</scope>
    <source>
        <strain evidence="1">9144</strain>
    </source>
</reference>
<dbReference type="AlphaFoldDB" id="A0AAD6YA93"/>
<organism evidence="1 2">
    <name type="scientific">Mycena pura</name>
    <dbReference type="NCBI Taxonomy" id="153505"/>
    <lineage>
        <taxon>Eukaryota</taxon>
        <taxon>Fungi</taxon>
        <taxon>Dikarya</taxon>
        <taxon>Basidiomycota</taxon>
        <taxon>Agaricomycotina</taxon>
        <taxon>Agaricomycetes</taxon>
        <taxon>Agaricomycetidae</taxon>
        <taxon>Agaricales</taxon>
        <taxon>Marasmiineae</taxon>
        <taxon>Mycenaceae</taxon>
        <taxon>Mycena</taxon>
    </lineage>
</organism>
<dbReference type="EMBL" id="JARJCW010000044">
    <property type="protein sequence ID" value="KAJ7205233.1"/>
    <property type="molecule type" value="Genomic_DNA"/>
</dbReference>
<dbReference type="Gene3D" id="3.40.50.1460">
    <property type="match status" value="1"/>
</dbReference>
<keyword evidence="2" id="KW-1185">Reference proteome</keyword>
<evidence type="ECO:0000313" key="1">
    <source>
        <dbReference type="EMBL" id="KAJ7205233.1"/>
    </source>
</evidence>
<protein>
    <submittedName>
        <fullName evidence="1">Uncharacterized protein</fullName>
    </submittedName>
</protein>
<proteinExistence type="predicted"/>
<accession>A0AAD6YA93</accession>
<sequence length="202" mass="21633">MVTGELGITRLGSDIITKSLLFAHPSKLNKNGSEGLKQFIKGMVRQKLRDEIPAGPTYALLATAIGDQILISGSDLESHTASMRSLFALIVGIDQYQSKEISNLQGCVREAETMRNALQYAANSRCNLLAASCITSSAIQTAFKAQPINKPSDLLHNVHVAVAGQSLQSAPASTENALWISGPNLESLFSVGDDISHVVHLY</sequence>
<gene>
    <name evidence="1" type="ORF">GGX14DRAFT_645115</name>
</gene>
<comment type="caution">
    <text evidence="1">The sequence shown here is derived from an EMBL/GenBank/DDBJ whole genome shotgun (WGS) entry which is preliminary data.</text>
</comment>
<name>A0AAD6YA93_9AGAR</name>
<dbReference type="Proteomes" id="UP001219525">
    <property type="component" value="Unassembled WGS sequence"/>
</dbReference>
<evidence type="ECO:0000313" key="2">
    <source>
        <dbReference type="Proteomes" id="UP001219525"/>
    </source>
</evidence>